<evidence type="ECO:0000313" key="1">
    <source>
        <dbReference type="EMBL" id="PLW28339.1"/>
    </source>
</evidence>
<evidence type="ECO:0000313" key="2">
    <source>
        <dbReference type="Proteomes" id="UP000235392"/>
    </source>
</evidence>
<protein>
    <submittedName>
        <fullName evidence="1">Uncharacterized protein</fullName>
    </submittedName>
</protein>
<organism evidence="1 2">
    <name type="scientific">Puccinia coronata f. sp. avenae</name>
    <dbReference type="NCBI Taxonomy" id="200324"/>
    <lineage>
        <taxon>Eukaryota</taxon>
        <taxon>Fungi</taxon>
        <taxon>Dikarya</taxon>
        <taxon>Basidiomycota</taxon>
        <taxon>Pucciniomycotina</taxon>
        <taxon>Pucciniomycetes</taxon>
        <taxon>Pucciniales</taxon>
        <taxon>Pucciniaceae</taxon>
        <taxon>Puccinia</taxon>
    </lineage>
</organism>
<accession>A0A2N5TS69</accession>
<dbReference type="EMBL" id="PGCI01000368">
    <property type="protein sequence ID" value="PLW28339.1"/>
    <property type="molecule type" value="Genomic_DNA"/>
</dbReference>
<reference evidence="1 2" key="1">
    <citation type="submission" date="2017-11" db="EMBL/GenBank/DDBJ databases">
        <title>De novo assembly and phasing of dikaryotic genomes from two isolates of Puccinia coronata f. sp. avenae, the causal agent of oat crown rust.</title>
        <authorList>
            <person name="Miller M.E."/>
            <person name="Zhang Y."/>
            <person name="Omidvar V."/>
            <person name="Sperschneider J."/>
            <person name="Schwessinger B."/>
            <person name="Raley C."/>
            <person name="Palmer J.M."/>
            <person name="Garnica D."/>
            <person name="Upadhyaya N."/>
            <person name="Rathjen J."/>
            <person name="Taylor J.M."/>
            <person name="Park R.F."/>
            <person name="Dodds P.N."/>
            <person name="Hirsch C.D."/>
            <person name="Kianian S.F."/>
            <person name="Figueroa M."/>
        </authorList>
    </citation>
    <scope>NUCLEOTIDE SEQUENCE [LARGE SCALE GENOMIC DNA]</scope>
    <source>
        <strain evidence="1">12SD80</strain>
    </source>
</reference>
<dbReference type="AlphaFoldDB" id="A0A2N5TS69"/>
<proteinExistence type="predicted"/>
<sequence length="227" mass="26708">MLFFARPAATFFLSSARSQAFFHHQKLSFRSLMVRTDTNSIVHIQIQRAHQPLSYINRIMYEFPRPICKDAPWKVTQPICDDFKQAQSNNSTEEMINTLYFRPHHMYTISICNFEWEELSSVHDAMNKHWLFWRTLHNERDTALPELADTSPVPEKQSLLNICLISLLLFRKLQDDNVNSLLEKLFWVLANSAPDLDNYRELKLLPQWAYDEPVVKALVDALNHEKS</sequence>
<comment type="caution">
    <text evidence="1">The sequence shown here is derived from an EMBL/GenBank/DDBJ whole genome shotgun (WGS) entry which is preliminary data.</text>
</comment>
<name>A0A2N5TS69_9BASI</name>
<dbReference type="Proteomes" id="UP000235392">
    <property type="component" value="Unassembled WGS sequence"/>
</dbReference>
<gene>
    <name evidence="1" type="ORF">PCASD_17461</name>
</gene>